<keyword evidence="4" id="KW-1185">Reference proteome</keyword>
<dbReference type="PANTHER" id="PTHR46599:SF3">
    <property type="entry name" value="PIGGYBAC TRANSPOSABLE ELEMENT-DERIVED PROTEIN 4"/>
    <property type="match status" value="1"/>
</dbReference>
<evidence type="ECO:0000313" key="3">
    <source>
        <dbReference type="EMBL" id="OEU05776.1"/>
    </source>
</evidence>
<sequence>MAPRTKKIDVEWADSLVGVPLKIPDHWWVGYTGSSLHDGKIVSFDVVNQKWFIELDDQDDDDQYLVAYDVIIEYCNKLHSTIDSFHLPIEVVRQGDDEIVTEDGTMYSLTPTEEWSQVIDGSGRPIEPIEWSGRNNEFSVNITPEEIRLLMDDRREIRYEKVFEWCLPKFGEDNNETLFEFQSARMRNYMKKRMIEDAWAPKYFSWENEIEADHVARFYGAMLAKMLCGNRSINQIFCTREIFNAVPSIQESMPKNALEDMTSCLHYSDDWDLMGADDWLDIYETKVDADPNMAVHRLKFGILEDAYNKRWQAVVHPGRWITTDESRVAGWYHSVMTIGPEPKPIRTGATLHTVCITQGPLHTYKLFARVYGGRFDEDVDVRNSHTATKLKMVSLYDLMLDPYKHKGHCVVMDSAYMGDAMCQVGREEWGINMVGTCQSSWTGGGKLGKLAIKKKELVKGTHKSLLYQHKTKPIVHAVWADNNFVKTLSNFHSPTIVEGGMKRRVRDPVTGKRSRDQTDVVCNAQQIDYCNTYHKIDKGNGAEAKYDLSTESHLHGWAPKLAARYFNMNLNNAYKLYCVIYKMRDYGAPPSATKDITTSTCIDGRSIRIDSVIQPFSSPAAHGTRTDIGTPRPSSTTEFHSRNKRKKQQAFKKRQKLQPDRVHQPMPCLVRSKDDNDKPGSGPYCKYEKCPGLKSKAKVKRPYKTIYQCEQCTVEKGFPFWLCHTTKKVNGIQTVVSCHLQYHAEMCYDTSAATECSVVSDLTNNE</sequence>
<evidence type="ECO:0000256" key="1">
    <source>
        <dbReference type="SAM" id="MobiDB-lite"/>
    </source>
</evidence>
<feature type="region of interest" description="Disordered" evidence="1">
    <location>
        <begin position="618"/>
        <end position="680"/>
    </location>
</feature>
<name>A0A1E7EIQ1_9STRA</name>
<dbReference type="PANTHER" id="PTHR46599">
    <property type="entry name" value="PIGGYBAC TRANSPOSABLE ELEMENT-DERIVED PROTEIN 4"/>
    <property type="match status" value="1"/>
</dbReference>
<accession>A0A1E7EIQ1</accession>
<protein>
    <recommendedName>
        <fullName evidence="2">PiggyBac transposable element-derived protein domain-containing protein</fullName>
    </recommendedName>
</protein>
<dbReference type="InParanoid" id="A0A1E7EIQ1"/>
<proteinExistence type="predicted"/>
<feature type="domain" description="PiggyBac transposable element-derived protein" evidence="2">
    <location>
        <begin position="189"/>
        <end position="574"/>
    </location>
</feature>
<evidence type="ECO:0000313" key="4">
    <source>
        <dbReference type="Proteomes" id="UP000095751"/>
    </source>
</evidence>
<dbReference type="InterPro" id="IPR029526">
    <property type="entry name" value="PGBD"/>
</dbReference>
<dbReference type="Proteomes" id="UP000095751">
    <property type="component" value="Unassembled WGS sequence"/>
</dbReference>
<reference evidence="3 4" key="1">
    <citation type="submission" date="2016-09" db="EMBL/GenBank/DDBJ databases">
        <title>Extensive genetic diversity and differential bi-allelic expression allows diatom success in the polar Southern Ocean.</title>
        <authorList>
            <consortium name="DOE Joint Genome Institute"/>
            <person name="Mock T."/>
            <person name="Otillar R.P."/>
            <person name="Strauss J."/>
            <person name="Dupont C."/>
            <person name="Frickenhaus S."/>
            <person name="Maumus F."/>
            <person name="Mcmullan M."/>
            <person name="Sanges R."/>
            <person name="Schmutz J."/>
            <person name="Toseland A."/>
            <person name="Valas R."/>
            <person name="Veluchamy A."/>
            <person name="Ward B.J."/>
            <person name="Allen A."/>
            <person name="Barry K."/>
            <person name="Falciatore A."/>
            <person name="Ferrante M."/>
            <person name="Fortunato A.E."/>
            <person name="Gloeckner G."/>
            <person name="Gruber A."/>
            <person name="Hipkin R."/>
            <person name="Janech M."/>
            <person name="Kroth P."/>
            <person name="Leese F."/>
            <person name="Lindquist E."/>
            <person name="Lyon B.R."/>
            <person name="Martin J."/>
            <person name="Mayer C."/>
            <person name="Parker M."/>
            <person name="Quesneville H."/>
            <person name="Raymond J."/>
            <person name="Uhlig C."/>
            <person name="Valentin K.U."/>
            <person name="Worden A.Z."/>
            <person name="Armbrust E.V."/>
            <person name="Bowler C."/>
            <person name="Green B."/>
            <person name="Moulton V."/>
            <person name="Van Oosterhout C."/>
            <person name="Grigoriev I."/>
        </authorList>
    </citation>
    <scope>NUCLEOTIDE SEQUENCE [LARGE SCALE GENOMIC DNA]</scope>
    <source>
        <strain evidence="3 4">CCMP1102</strain>
    </source>
</reference>
<evidence type="ECO:0000259" key="2">
    <source>
        <dbReference type="Pfam" id="PF13843"/>
    </source>
</evidence>
<dbReference type="AlphaFoldDB" id="A0A1E7EIQ1"/>
<dbReference type="KEGG" id="fcy:FRACYDRAFT_258296"/>
<feature type="compositionally biased region" description="Basic residues" evidence="1">
    <location>
        <begin position="642"/>
        <end position="656"/>
    </location>
</feature>
<dbReference type="Pfam" id="PF13843">
    <property type="entry name" value="DDE_Tnp_1_7"/>
    <property type="match status" value="1"/>
</dbReference>
<organism evidence="3 4">
    <name type="scientific">Fragilariopsis cylindrus CCMP1102</name>
    <dbReference type="NCBI Taxonomy" id="635003"/>
    <lineage>
        <taxon>Eukaryota</taxon>
        <taxon>Sar</taxon>
        <taxon>Stramenopiles</taxon>
        <taxon>Ochrophyta</taxon>
        <taxon>Bacillariophyta</taxon>
        <taxon>Bacillariophyceae</taxon>
        <taxon>Bacillariophycidae</taxon>
        <taxon>Bacillariales</taxon>
        <taxon>Bacillariaceae</taxon>
        <taxon>Fragilariopsis</taxon>
    </lineage>
</organism>
<dbReference type="EMBL" id="KV784472">
    <property type="protein sequence ID" value="OEU05776.1"/>
    <property type="molecule type" value="Genomic_DNA"/>
</dbReference>
<gene>
    <name evidence="3" type="ORF">FRACYDRAFT_258296</name>
</gene>